<proteinExistence type="predicted"/>
<accession>A0ABS3WS19</accession>
<dbReference type="EMBL" id="JAFFZN010000007">
    <property type="protein sequence ID" value="MBO8185918.1"/>
    <property type="molecule type" value="Genomic_DNA"/>
</dbReference>
<protein>
    <submittedName>
        <fullName evidence="1">DUF4276 family protein</fullName>
    </submittedName>
</protein>
<gene>
    <name evidence="1" type="ORF">JW592_10640</name>
</gene>
<name>A0ABS3WS19_9ACTN</name>
<sequence>MARRYFTLALLTEGRSDQWFLCPVIDRQVAALACEGAVGFDYSGVVTGECFTVAPRDSVVREVRELLRYFDIVLIHHDHNERGKAEAVREALAAYAARIVPLVPVRETEAWMLTDLEALREATPMQDTAWQVPHDVERVADPKAILNDALGRRRDAERDFDRLGQTVCLESLAKVSAYRPWVCDLRAAMEQQRFL</sequence>
<evidence type="ECO:0000313" key="1">
    <source>
        <dbReference type="EMBL" id="MBO8185918.1"/>
    </source>
</evidence>
<keyword evidence="2" id="KW-1185">Reference proteome</keyword>
<comment type="caution">
    <text evidence="1">The sequence shown here is derived from an EMBL/GenBank/DDBJ whole genome shotgun (WGS) entry which is preliminary data.</text>
</comment>
<evidence type="ECO:0000313" key="2">
    <source>
        <dbReference type="Proteomes" id="UP001518976"/>
    </source>
</evidence>
<reference evidence="1 2" key="1">
    <citation type="submission" date="2021-02" db="EMBL/GenBank/DDBJ databases">
        <title>Streptomyces spirodelae sp. nov., isolated from duckweed.</title>
        <authorList>
            <person name="Saimee Y."/>
            <person name="Duangmal K."/>
        </authorList>
    </citation>
    <scope>NUCLEOTIDE SEQUENCE [LARGE SCALE GENOMIC DNA]</scope>
    <source>
        <strain evidence="1 2">DW4-2</strain>
    </source>
</reference>
<organism evidence="1 2">
    <name type="scientific">Streptomyces spirodelae</name>
    <dbReference type="NCBI Taxonomy" id="2812904"/>
    <lineage>
        <taxon>Bacteria</taxon>
        <taxon>Bacillati</taxon>
        <taxon>Actinomycetota</taxon>
        <taxon>Actinomycetes</taxon>
        <taxon>Kitasatosporales</taxon>
        <taxon>Streptomycetaceae</taxon>
        <taxon>Streptomyces</taxon>
    </lineage>
</organism>
<dbReference type="Proteomes" id="UP001518976">
    <property type="component" value="Unassembled WGS sequence"/>
</dbReference>